<organism evidence="2">
    <name type="scientific">Opuntia streptacantha</name>
    <name type="common">Prickly pear cactus</name>
    <name type="synonym">Opuntia cardona</name>
    <dbReference type="NCBI Taxonomy" id="393608"/>
    <lineage>
        <taxon>Eukaryota</taxon>
        <taxon>Viridiplantae</taxon>
        <taxon>Streptophyta</taxon>
        <taxon>Embryophyta</taxon>
        <taxon>Tracheophyta</taxon>
        <taxon>Spermatophyta</taxon>
        <taxon>Magnoliopsida</taxon>
        <taxon>eudicotyledons</taxon>
        <taxon>Gunneridae</taxon>
        <taxon>Pentapetalae</taxon>
        <taxon>Caryophyllales</taxon>
        <taxon>Cactineae</taxon>
        <taxon>Cactaceae</taxon>
        <taxon>Opuntioideae</taxon>
        <taxon>Opuntia</taxon>
    </lineage>
</organism>
<dbReference type="AlphaFoldDB" id="A0A7C9ELE5"/>
<feature type="compositionally biased region" description="Polar residues" evidence="1">
    <location>
        <begin position="488"/>
        <end position="497"/>
    </location>
</feature>
<evidence type="ECO:0000313" key="2">
    <source>
        <dbReference type="EMBL" id="MBA4670920.1"/>
    </source>
</evidence>
<dbReference type="CDD" id="cd11650">
    <property type="entry name" value="AT4G37440_like"/>
    <property type="match status" value="1"/>
</dbReference>
<feature type="region of interest" description="Disordered" evidence="1">
    <location>
        <begin position="40"/>
        <end position="101"/>
    </location>
</feature>
<proteinExistence type="predicted"/>
<feature type="region of interest" description="Disordered" evidence="1">
    <location>
        <begin position="469"/>
        <end position="497"/>
    </location>
</feature>
<reference evidence="2" key="1">
    <citation type="journal article" date="2013" name="J. Plant Res.">
        <title>Effect of fungi and light on seed germination of three Opuntia species from semiarid lands of central Mexico.</title>
        <authorList>
            <person name="Delgado-Sanchez P."/>
            <person name="Jimenez-Bremont J.F."/>
            <person name="Guerrero-Gonzalez Mde L."/>
            <person name="Flores J."/>
        </authorList>
    </citation>
    <scope>NUCLEOTIDE SEQUENCE</scope>
    <source>
        <tissue evidence="2">Cladode</tissue>
    </source>
</reference>
<name>A0A7C9ELE5_OPUST</name>
<dbReference type="EMBL" id="GISG01249051">
    <property type="protein sequence ID" value="MBA4670920.1"/>
    <property type="molecule type" value="Transcribed_RNA"/>
</dbReference>
<dbReference type="PANTHER" id="PTHR34057:SF1">
    <property type="entry name" value="ELONGATION FACTOR"/>
    <property type="match status" value="1"/>
</dbReference>
<accession>A0A7C9ELE5</accession>
<evidence type="ECO:0000256" key="1">
    <source>
        <dbReference type="SAM" id="MobiDB-lite"/>
    </source>
</evidence>
<reference evidence="2" key="2">
    <citation type="submission" date="2020-07" db="EMBL/GenBank/DDBJ databases">
        <authorList>
            <person name="Vera ALvarez R."/>
            <person name="Arias-Moreno D.M."/>
            <person name="Jimenez-Jacinto V."/>
            <person name="Jimenez-Bremont J.F."/>
            <person name="Swaminathan K."/>
            <person name="Moose S.P."/>
            <person name="Guerrero-Gonzalez M.L."/>
            <person name="Marino-Ramirez L."/>
            <person name="Landsman D."/>
            <person name="Rodriguez-Kessler M."/>
            <person name="Delgado-Sanchez P."/>
        </authorList>
    </citation>
    <scope>NUCLEOTIDE SEQUENCE</scope>
    <source>
        <tissue evidence="2">Cladode</tissue>
    </source>
</reference>
<feature type="compositionally biased region" description="Polar residues" evidence="1">
    <location>
        <begin position="74"/>
        <end position="94"/>
    </location>
</feature>
<sequence length="497" mass="55374">MTVIARKESASVVAMPSNKVLRCMSYEDTLREMEAFLDGKLDNPRSTQDAYADITEPMSSNVTRVPDNEDPDATENSSSFDDTASRSENASGTSDAEVESEFRVDGGLASMLESYSSVFPMRKKKLTSHWRNFIRPLMWRCKWTELRIKELELQALKYMREVEANGQTKTLESQQYTSDFCSKLFPFVSHSVKRKLMRRRKRKRAENVTDISSYMSHHHLFSYLENKKFDPEGTSTGDDVGNLDLYSKVDEFGMDDDWLKDGEDSFEQVLHQIETVQSQVHRLRTQLDMVMLKNGVKFSSSENLSLLAPYDAQTSAAQSPAFSAGNGDNVSIGAIYVPSEQLTDFELGDLCLPDSIVSGYGVGTQIPDIIESTVGLLSAADVSIHQTAIVEFGENNLDDALIQNQVTQDGHLCNGVTDQSTNGYLRENKDQNYSSLPAGTGLVPEPLTGDAMHEEKLTLQSCLTSDIHVPTTKRKRGERKAGPVGWNMRSSGEPEST</sequence>
<protein>
    <submittedName>
        <fullName evidence="2">Uncharacterized protein</fullName>
    </submittedName>
</protein>
<dbReference type="PANTHER" id="PTHR34057">
    <property type="entry name" value="ELONGATION FACTOR"/>
    <property type="match status" value="1"/>
</dbReference>
<dbReference type="InterPro" id="IPR038745">
    <property type="entry name" value="AT4G37440-like"/>
</dbReference>